<evidence type="ECO:0000313" key="12">
    <source>
        <dbReference type="Proteomes" id="UP000753908"/>
    </source>
</evidence>
<evidence type="ECO:0000256" key="2">
    <source>
        <dbReference type="ARBA" id="ARBA00007783"/>
    </source>
</evidence>
<dbReference type="Pfam" id="PF01061">
    <property type="entry name" value="ABC2_membrane"/>
    <property type="match status" value="1"/>
</dbReference>
<sequence>MHTKELIIEAGRTESQYWKDLWRYRELFYFLAWRDILVRYKQTVIGIAWALIRPFLTMVVFTIVFGELAKLPSEGVPYPILVFSAMLPWQFFSSALSECSNSLVSNANLISKVYFPRLIVPTSSVIVSFVDFLISGMIMLGLMAWYNFVPSWRILSLPVFILIAFAASMGVGLWLSALNVKYRDFRYVVPFLVQFGLYISPVGFSSSIVPQKWRLLYSLNPMVGVIDGFRWAILSGGERTQGSLIYWQGFTLSLVLVALLLASGIWYFRKTERTFADVI</sequence>
<accession>A0A951PN54</accession>
<reference evidence="11" key="2">
    <citation type="journal article" date="2022" name="Microbiol. Resour. Announc.">
        <title>Metagenome Sequencing to Explore Phylogenomics of Terrestrial Cyanobacteria.</title>
        <authorList>
            <person name="Ward R.D."/>
            <person name="Stajich J.E."/>
            <person name="Johansen J.R."/>
            <person name="Huntemann M."/>
            <person name="Clum A."/>
            <person name="Foster B."/>
            <person name="Foster B."/>
            <person name="Roux S."/>
            <person name="Palaniappan K."/>
            <person name="Varghese N."/>
            <person name="Mukherjee S."/>
            <person name="Reddy T.B.K."/>
            <person name="Daum C."/>
            <person name="Copeland A."/>
            <person name="Chen I.A."/>
            <person name="Ivanova N.N."/>
            <person name="Kyrpides N.C."/>
            <person name="Shapiro N."/>
            <person name="Eloe-Fadrosh E.A."/>
            <person name="Pietrasiak N."/>
        </authorList>
    </citation>
    <scope>NUCLEOTIDE SEQUENCE</scope>
    <source>
        <strain evidence="11">CPER-KK1</strain>
    </source>
</reference>
<feature type="transmembrane region" description="Helical" evidence="9">
    <location>
        <begin position="152"/>
        <end position="175"/>
    </location>
</feature>
<dbReference type="GO" id="GO:0015920">
    <property type="term" value="P:lipopolysaccharide transport"/>
    <property type="evidence" value="ECO:0007669"/>
    <property type="project" value="TreeGrafter"/>
</dbReference>
<organism evidence="11 12">
    <name type="scientific">Symplocastrum torsivum CPER-KK1</name>
    <dbReference type="NCBI Taxonomy" id="450513"/>
    <lineage>
        <taxon>Bacteria</taxon>
        <taxon>Bacillati</taxon>
        <taxon>Cyanobacteriota</taxon>
        <taxon>Cyanophyceae</taxon>
        <taxon>Oscillatoriophycideae</taxon>
        <taxon>Oscillatoriales</taxon>
        <taxon>Microcoleaceae</taxon>
        <taxon>Symplocastrum</taxon>
    </lineage>
</organism>
<comment type="caution">
    <text evidence="11">The sequence shown here is derived from an EMBL/GenBank/DDBJ whole genome shotgun (WGS) entry which is preliminary data.</text>
</comment>
<evidence type="ECO:0000256" key="1">
    <source>
        <dbReference type="ARBA" id="ARBA00004429"/>
    </source>
</evidence>
<name>A0A951PN54_9CYAN</name>
<evidence type="ECO:0000313" key="11">
    <source>
        <dbReference type="EMBL" id="MBW4546712.1"/>
    </source>
</evidence>
<feature type="transmembrane region" description="Helical" evidence="9">
    <location>
        <begin position="187"/>
        <end position="209"/>
    </location>
</feature>
<dbReference type="InterPro" id="IPR047817">
    <property type="entry name" value="ABC2_TM_bact-type"/>
</dbReference>
<protein>
    <recommendedName>
        <fullName evidence="9">Transport permease protein</fullName>
    </recommendedName>
</protein>
<keyword evidence="7 9" id="KW-1133">Transmembrane helix</keyword>
<proteinExistence type="inferred from homology"/>
<evidence type="ECO:0000256" key="9">
    <source>
        <dbReference type="RuleBase" id="RU361157"/>
    </source>
</evidence>
<feature type="transmembrane region" description="Helical" evidence="9">
    <location>
        <begin position="118"/>
        <end position="146"/>
    </location>
</feature>
<dbReference type="PROSITE" id="PS51012">
    <property type="entry name" value="ABC_TM2"/>
    <property type="match status" value="1"/>
</dbReference>
<dbReference type="GO" id="GO:0005886">
    <property type="term" value="C:plasma membrane"/>
    <property type="evidence" value="ECO:0007669"/>
    <property type="project" value="UniProtKB-SubCell"/>
</dbReference>
<keyword evidence="8 9" id="KW-0472">Membrane</keyword>
<evidence type="ECO:0000259" key="10">
    <source>
        <dbReference type="PROSITE" id="PS51012"/>
    </source>
</evidence>
<evidence type="ECO:0000256" key="5">
    <source>
        <dbReference type="ARBA" id="ARBA00022519"/>
    </source>
</evidence>
<feature type="domain" description="ABC transmembrane type-2" evidence="10">
    <location>
        <begin position="45"/>
        <end position="271"/>
    </location>
</feature>
<feature type="transmembrane region" description="Helical" evidence="9">
    <location>
        <begin position="245"/>
        <end position="268"/>
    </location>
</feature>
<keyword evidence="4 9" id="KW-1003">Cell membrane</keyword>
<dbReference type="Proteomes" id="UP000753908">
    <property type="component" value="Unassembled WGS sequence"/>
</dbReference>
<dbReference type="InterPro" id="IPR013525">
    <property type="entry name" value="ABC2_TM"/>
</dbReference>
<dbReference type="EMBL" id="JAHHIF010000028">
    <property type="protein sequence ID" value="MBW4546712.1"/>
    <property type="molecule type" value="Genomic_DNA"/>
</dbReference>
<keyword evidence="5" id="KW-0997">Cell inner membrane</keyword>
<reference evidence="11" key="1">
    <citation type="submission" date="2021-05" db="EMBL/GenBank/DDBJ databases">
        <authorList>
            <person name="Pietrasiak N."/>
            <person name="Ward R."/>
            <person name="Stajich J.E."/>
            <person name="Kurbessoian T."/>
        </authorList>
    </citation>
    <scope>NUCLEOTIDE SEQUENCE</scope>
    <source>
        <strain evidence="11">CPER-KK1</strain>
    </source>
</reference>
<evidence type="ECO:0000256" key="6">
    <source>
        <dbReference type="ARBA" id="ARBA00022692"/>
    </source>
</evidence>
<evidence type="ECO:0000256" key="7">
    <source>
        <dbReference type="ARBA" id="ARBA00022989"/>
    </source>
</evidence>
<keyword evidence="6 9" id="KW-0812">Transmembrane</keyword>
<evidence type="ECO:0000256" key="8">
    <source>
        <dbReference type="ARBA" id="ARBA00023136"/>
    </source>
</evidence>
<evidence type="ECO:0000256" key="4">
    <source>
        <dbReference type="ARBA" id="ARBA00022475"/>
    </source>
</evidence>
<feature type="transmembrane region" description="Helical" evidence="9">
    <location>
        <begin position="215"/>
        <end position="233"/>
    </location>
</feature>
<feature type="transmembrane region" description="Helical" evidence="9">
    <location>
        <begin position="44"/>
        <end position="66"/>
    </location>
</feature>
<comment type="similarity">
    <text evidence="2 9">Belongs to the ABC-2 integral membrane protein family.</text>
</comment>
<dbReference type="GO" id="GO:0140359">
    <property type="term" value="F:ABC-type transporter activity"/>
    <property type="evidence" value="ECO:0007669"/>
    <property type="project" value="InterPro"/>
</dbReference>
<gene>
    <name evidence="11" type="ORF">KME25_20050</name>
</gene>
<comment type="subcellular location">
    <subcellularLocation>
        <location evidence="1">Cell inner membrane</location>
        <topology evidence="1">Multi-pass membrane protein</topology>
    </subcellularLocation>
    <subcellularLocation>
        <location evidence="9">Cell membrane</location>
        <topology evidence="9">Multi-pass membrane protein</topology>
    </subcellularLocation>
</comment>
<evidence type="ECO:0000256" key="3">
    <source>
        <dbReference type="ARBA" id="ARBA00022448"/>
    </source>
</evidence>
<keyword evidence="3 9" id="KW-0813">Transport</keyword>
<dbReference type="PANTHER" id="PTHR30413:SF8">
    <property type="entry name" value="TRANSPORT PERMEASE PROTEIN"/>
    <property type="match status" value="1"/>
</dbReference>
<dbReference type="AlphaFoldDB" id="A0A951PN54"/>
<dbReference type="PANTHER" id="PTHR30413">
    <property type="entry name" value="INNER MEMBRANE TRANSPORT PERMEASE"/>
    <property type="match status" value="1"/>
</dbReference>